<feature type="coiled-coil region" evidence="1">
    <location>
        <begin position="22"/>
        <end position="82"/>
    </location>
</feature>
<protein>
    <submittedName>
        <fullName evidence="2">Uncharacterized protein</fullName>
    </submittedName>
</protein>
<evidence type="ECO:0000256" key="1">
    <source>
        <dbReference type="SAM" id="Coils"/>
    </source>
</evidence>
<name>A0A9D4J319_DREPO</name>
<dbReference type="AlphaFoldDB" id="A0A9D4J319"/>
<evidence type="ECO:0000313" key="3">
    <source>
        <dbReference type="Proteomes" id="UP000828390"/>
    </source>
</evidence>
<dbReference type="EMBL" id="JAIWYP010000007">
    <property type="protein sequence ID" value="KAH3793999.1"/>
    <property type="molecule type" value="Genomic_DNA"/>
</dbReference>
<organism evidence="2 3">
    <name type="scientific">Dreissena polymorpha</name>
    <name type="common">Zebra mussel</name>
    <name type="synonym">Mytilus polymorpha</name>
    <dbReference type="NCBI Taxonomy" id="45954"/>
    <lineage>
        <taxon>Eukaryota</taxon>
        <taxon>Metazoa</taxon>
        <taxon>Spiralia</taxon>
        <taxon>Lophotrochozoa</taxon>
        <taxon>Mollusca</taxon>
        <taxon>Bivalvia</taxon>
        <taxon>Autobranchia</taxon>
        <taxon>Heteroconchia</taxon>
        <taxon>Euheterodonta</taxon>
        <taxon>Imparidentia</taxon>
        <taxon>Neoheterodontei</taxon>
        <taxon>Myida</taxon>
        <taxon>Dreissenoidea</taxon>
        <taxon>Dreissenidae</taxon>
        <taxon>Dreissena</taxon>
    </lineage>
</organism>
<comment type="caution">
    <text evidence="2">The sequence shown here is derived from an EMBL/GenBank/DDBJ whole genome shotgun (WGS) entry which is preliminary data.</text>
</comment>
<dbReference type="Proteomes" id="UP000828390">
    <property type="component" value="Unassembled WGS sequence"/>
</dbReference>
<sequence>MVVDLNNAQHDAEHVNKSVSTLHVLDEEIDHIMSELDENRRQNDKCRSIFTEEIHEFHGSLVQQLNMLMAKAEEESDNFHKQNIDVLDDTELKCKEHKQVLRQHIQYLNELEHKNHYRHLFVALKKMEMHIDSLKDKNVRCRHENRRAIQKYEFVSNLKFDELIGEDEHIGTLKIECDGSEEVIDIVDEVRILKQTV</sequence>
<keyword evidence="3" id="KW-1185">Reference proteome</keyword>
<reference evidence="2" key="1">
    <citation type="journal article" date="2019" name="bioRxiv">
        <title>The Genome of the Zebra Mussel, Dreissena polymorpha: A Resource for Invasive Species Research.</title>
        <authorList>
            <person name="McCartney M.A."/>
            <person name="Auch B."/>
            <person name="Kono T."/>
            <person name="Mallez S."/>
            <person name="Zhang Y."/>
            <person name="Obille A."/>
            <person name="Becker A."/>
            <person name="Abrahante J.E."/>
            <person name="Garbe J."/>
            <person name="Badalamenti J.P."/>
            <person name="Herman A."/>
            <person name="Mangelson H."/>
            <person name="Liachko I."/>
            <person name="Sullivan S."/>
            <person name="Sone E.D."/>
            <person name="Koren S."/>
            <person name="Silverstein K.A.T."/>
            <person name="Beckman K.B."/>
            <person name="Gohl D.M."/>
        </authorList>
    </citation>
    <scope>NUCLEOTIDE SEQUENCE</scope>
    <source>
        <strain evidence="2">Duluth1</strain>
        <tissue evidence="2">Whole animal</tissue>
    </source>
</reference>
<accession>A0A9D4J319</accession>
<evidence type="ECO:0000313" key="2">
    <source>
        <dbReference type="EMBL" id="KAH3793999.1"/>
    </source>
</evidence>
<proteinExistence type="predicted"/>
<reference evidence="2" key="2">
    <citation type="submission" date="2020-11" db="EMBL/GenBank/DDBJ databases">
        <authorList>
            <person name="McCartney M.A."/>
            <person name="Auch B."/>
            <person name="Kono T."/>
            <person name="Mallez S."/>
            <person name="Becker A."/>
            <person name="Gohl D.M."/>
            <person name="Silverstein K.A.T."/>
            <person name="Koren S."/>
            <person name="Bechman K.B."/>
            <person name="Herman A."/>
            <person name="Abrahante J.E."/>
            <person name="Garbe J."/>
        </authorList>
    </citation>
    <scope>NUCLEOTIDE SEQUENCE</scope>
    <source>
        <strain evidence="2">Duluth1</strain>
        <tissue evidence="2">Whole animal</tissue>
    </source>
</reference>
<gene>
    <name evidence="2" type="ORF">DPMN_147528</name>
</gene>
<keyword evidence="1" id="KW-0175">Coiled coil</keyword>